<name>A0A5Q0BLD2_9GAMM</name>
<keyword evidence="1" id="KW-0472">Membrane</keyword>
<sequence>MSVQPASSGNALLWRIVGAILAISAIAVSFLYWELIWELLSEGVILALEAGEEALDTVYEAIGLNPALSQIATAYTGFVLGLVLVYFIVRKTVQLAKILQKKIALYRDAYGTVYKQWQHNKQERILAWWESLDWMQKTAAISALLLIGIPLAMLASFLLGELVTMFIA</sequence>
<proteinExistence type="predicted"/>
<protein>
    <submittedName>
        <fullName evidence="2">Uncharacterized protein</fullName>
    </submittedName>
</protein>
<dbReference type="KEGG" id="mmob:F6R98_18690"/>
<dbReference type="AlphaFoldDB" id="A0A5Q0BLD2"/>
<feature type="transmembrane region" description="Helical" evidence="1">
    <location>
        <begin position="67"/>
        <end position="89"/>
    </location>
</feature>
<evidence type="ECO:0000256" key="1">
    <source>
        <dbReference type="SAM" id="Phobius"/>
    </source>
</evidence>
<evidence type="ECO:0000313" key="3">
    <source>
        <dbReference type="Proteomes" id="UP000325755"/>
    </source>
</evidence>
<dbReference type="InParanoid" id="A0A5Q0BLD2"/>
<keyword evidence="1" id="KW-0812">Transmembrane</keyword>
<feature type="transmembrane region" description="Helical" evidence="1">
    <location>
        <begin position="143"/>
        <end position="167"/>
    </location>
</feature>
<reference evidence="2 3" key="1">
    <citation type="submission" date="2019-09" db="EMBL/GenBank/DDBJ databases">
        <title>Ecophysiology of the spiral-shaped methanotroph Methylospira mobilis as revealed by the complete genome sequence.</title>
        <authorList>
            <person name="Oshkin I.Y."/>
            <person name="Dedysh S.N."/>
            <person name="Miroshnikov K."/>
            <person name="Danilova O.V."/>
            <person name="Hakobyan A."/>
            <person name="Liesack W."/>
        </authorList>
    </citation>
    <scope>NUCLEOTIDE SEQUENCE [LARGE SCALE GENOMIC DNA]</scope>
    <source>
        <strain evidence="2 3">Shm1</strain>
    </source>
</reference>
<evidence type="ECO:0000313" key="2">
    <source>
        <dbReference type="EMBL" id="QFY44409.1"/>
    </source>
</evidence>
<accession>A0A5Q0BLD2</accession>
<keyword evidence="3" id="KW-1185">Reference proteome</keyword>
<dbReference type="EMBL" id="CP044205">
    <property type="protein sequence ID" value="QFY44409.1"/>
    <property type="molecule type" value="Genomic_DNA"/>
</dbReference>
<keyword evidence="1" id="KW-1133">Transmembrane helix</keyword>
<dbReference type="OrthoDB" id="9897506at2"/>
<organism evidence="2 3">
    <name type="scientific">Candidatus Methylospira mobilis</name>
    <dbReference type="NCBI Taxonomy" id="1808979"/>
    <lineage>
        <taxon>Bacteria</taxon>
        <taxon>Pseudomonadati</taxon>
        <taxon>Pseudomonadota</taxon>
        <taxon>Gammaproteobacteria</taxon>
        <taxon>Methylococcales</taxon>
        <taxon>Methylococcaceae</taxon>
        <taxon>Candidatus Methylospira</taxon>
    </lineage>
</organism>
<dbReference type="RefSeq" id="WP_153250375.1">
    <property type="nucleotide sequence ID" value="NZ_CP044205.1"/>
</dbReference>
<dbReference type="Proteomes" id="UP000325755">
    <property type="component" value="Chromosome"/>
</dbReference>
<feature type="transmembrane region" description="Helical" evidence="1">
    <location>
        <begin position="12"/>
        <end position="33"/>
    </location>
</feature>
<gene>
    <name evidence="2" type="ORF">F6R98_18690</name>
</gene>